<dbReference type="PROSITE" id="PS50011">
    <property type="entry name" value="PROTEIN_KINASE_DOM"/>
    <property type="match status" value="1"/>
</dbReference>
<dbReference type="GO" id="GO:0004672">
    <property type="term" value="F:protein kinase activity"/>
    <property type="evidence" value="ECO:0007669"/>
    <property type="project" value="InterPro"/>
</dbReference>
<keyword evidence="1" id="KW-0808">Transferase</keyword>
<keyword evidence="2" id="KW-0547">Nucleotide-binding</keyword>
<evidence type="ECO:0000256" key="6">
    <source>
        <dbReference type="SAM" id="Phobius"/>
    </source>
</evidence>
<evidence type="ECO:0000313" key="9">
    <source>
        <dbReference type="Proteomes" id="UP000179807"/>
    </source>
</evidence>
<evidence type="ECO:0000256" key="2">
    <source>
        <dbReference type="ARBA" id="ARBA00022741"/>
    </source>
</evidence>
<keyword evidence="6" id="KW-0812">Transmembrane</keyword>
<reference evidence="8" key="1">
    <citation type="submission" date="2016-10" db="EMBL/GenBank/DDBJ databases">
        <authorList>
            <person name="Benchimol M."/>
            <person name="Almeida L.G."/>
            <person name="Vasconcelos A.T."/>
            <person name="Perreira-Neves A."/>
            <person name="Rosa I.A."/>
            <person name="Tasca T."/>
            <person name="Bogo M.R."/>
            <person name="de Souza W."/>
        </authorList>
    </citation>
    <scope>NUCLEOTIDE SEQUENCE [LARGE SCALE GENOMIC DNA]</scope>
    <source>
        <strain evidence="8">K</strain>
    </source>
</reference>
<dbReference type="Proteomes" id="UP000179807">
    <property type="component" value="Unassembled WGS sequence"/>
</dbReference>
<keyword evidence="9" id="KW-1185">Reference proteome</keyword>
<dbReference type="GO" id="GO:0005524">
    <property type="term" value="F:ATP binding"/>
    <property type="evidence" value="ECO:0007669"/>
    <property type="project" value="UniProtKB-KW"/>
</dbReference>
<evidence type="ECO:0000256" key="4">
    <source>
        <dbReference type="ARBA" id="ARBA00022840"/>
    </source>
</evidence>
<keyword evidence="4" id="KW-0067">ATP-binding</keyword>
<keyword evidence="6" id="KW-0472">Membrane</keyword>
<comment type="similarity">
    <text evidence="5">Belongs to the protein kinase superfamily. Ser/Thr protein kinase family. GCN2 subfamily.</text>
</comment>
<keyword evidence="6" id="KW-1133">Transmembrane helix</keyword>
<dbReference type="VEuPathDB" id="TrichDB:TRFO_37080"/>
<dbReference type="SMART" id="SM00220">
    <property type="entry name" value="S_TKc"/>
    <property type="match status" value="1"/>
</dbReference>
<feature type="transmembrane region" description="Helical" evidence="6">
    <location>
        <begin position="513"/>
        <end position="533"/>
    </location>
</feature>
<dbReference type="OrthoDB" id="1405469at2759"/>
<gene>
    <name evidence="8" type="ORF">TRFO_37080</name>
</gene>
<dbReference type="PANTHER" id="PTHR11042">
    <property type="entry name" value="EUKARYOTIC TRANSLATION INITIATION FACTOR 2-ALPHA KINASE EIF2-ALPHA KINASE -RELATED"/>
    <property type="match status" value="1"/>
</dbReference>
<evidence type="ECO:0000259" key="7">
    <source>
        <dbReference type="PROSITE" id="PS50011"/>
    </source>
</evidence>
<evidence type="ECO:0000256" key="5">
    <source>
        <dbReference type="ARBA" id="ARBA00037982"/>
    </source>
</evidence>
<feature type="domain" description="Protein kinase" evidence="7">
    <location>
        <begin position="82"/>
        <end position="374"/>
    </location>
</feature>
<dbReference type="GO" id="GO:0005737">
    <property type="term" value="C:cytoplasm"/>
    <property type="evidence" value="ECO:0007669"/>
    <property type="project" value="TreeGrafter"/>
</dbReference>
<dbReference type="GO" id="GO:0005634">
    <property type="term" value="C:nucleus"/>
    <property type="evidence" value="ECO:0007669"/>
    <property type="project" value="TreeGrafter"/>
</dbReference>
<dbReference type="PROSITE" id="PS00108">
    <property type="entry name" value="PROTEIN_KINASE_ST"/>
    <property type="match status" value="1"/>
</dbReference>
<comment type="caution">
    <text evidence="8">The sequence shown here is derived from an EMBL/GenBank/DDBJ whole genome shotgun (WGS) entry which is preliminary data.</text>
</comment>
<dbReference type="InterPro" id="IPR008271">
    <property type="entry name" value="Ser/Thr_kinase_AS"/>
</dbReference>
<dbReference type="InterPro" id="IPR000719">
    <property type="entry name" value="Prot_kinase_dom"/>
</dbReference>
<proteinExistence type="inferred from homology"/>
<evidence type="ECO:0000256" key="1">
    <source>
        <dbReference type="ARBA" id="ARBA00022679"/>
    </source>
</evidence>
<dbReference type="SUPFAM" id="SSF56112">
    <property type="entry name" value="Protein kinase-like (PK-like)"/>
    <property type="match status" value="1"/>
</dbReference>
<sequence>MNEEELNTWKVVLQNSSKSLVLYNSSLQQIRTVAQTGATIDVPIPWTSTNYFQILADHFCGAPCLPLSLSDFVTNGYFDRFFPKRTKIGSGGCGSVYRVEHSLAGIKLAIYAVKVIPVGEFTWLQRVINEVRLLEKLSKIPHPLILGYKHCWIEEWQPANFGPKIPCLFILMEFAPLGNVENMISTKIPGIFRKINEDEAWQIFINIIVAVQHLHSLGIIHRDLKLSNVLIFEEKNNHPLPIRLALSDFGTALDTHSIFNIHASRSGATGTVETMAPELFIHDEKGKYLFSHSFASDIWSLGVILFSLFYHINPFFYDNGEQRLQNFTTVDDLIADMKLTTEISPLAMKIIQKTMVLDPKKRCTVEDILNNPKIFEKASELGLNNLLKNDISRPFVISPSDDDLKTSVPVHSPENSHNKKNKFQKITEYFKKEIENGRNDFIINDVDDESSANDYPNISLLLISILILLSAKTGSTFISCIRFIFYITLLVTGRNHFGIPLLIFLLFTSEMALGIVSISIFHLVLLGYTLSFVMSSEMEMMQQLALPALTIS</sequence>
<protein>
    <submittedName>
        <fullName evidence="8">AGC family protein kinase</fullName>
    </submittedName>
</protein>
<dbReference type="CDD" id="cd00180">
    <property type="entry name" value="PKc"/>
    <property type="match status" value="1"/>
</dbReference>
<dbReference type="InterPro" id="IPR050339">
    <property type="entry name" value="CC_SR_Kinase"/>
</dbReference>
<dbReference type="GeneID" id="94845921"/>
<organism evidence="8 9">
    <name type="scientific">Tritrichomonas foetus</name>
    <dbReference type="NCBI Taxonomy" id="1144522"/>
    <lineage>
        <taxon>Eukaryota</taxon>
        <taxon>Metamonada</taxon>
        <taxon>Parabasalia</taxon>
        <taxon>Tritrichomonadida</taxon>
        <taxon>Tritrichomonadidae</taxon>
        <taxon>Tritrichomonas</taxon>
    </lineage>
</organism>
<feature type="transmembrane region" description="Helical" evidence="6">
    <location>
        <begin position="483"/>
        <end position="507"/>
    </location>
</feature>
<dbReference type="PANTHER" id="PTHR11042:SF138">
    <property type="entry name" value="SERINE_THREONINE-PROTEIN KINASE IKS1-RELATED"/>
    <property type="match status" value="1"/>
</dbReference>
<name>A0A1J4JDJ8_9EUKA</name>
<dbReference type="AlphaFoldDB" id="A0A1J4JDJ8"/>
<dbReference type="EMBL" id="MLAK01001157">
    <property type="protein sequence ID" value="OHS96729.1"/>
    <property type="molecule type" value="Genomic_DNA"/>
</dbReference>
<dbReference type="RefSeq" id="XP_068349866.1">
    <property type="nucleotide sequence ID" value="XM_068511217.1"/>
</dbReference>
<accession>A0A1J4JDJ8</accession>
<dbReference type="Gene3D" id="3.30.200.20">
    <property type="entry name" value="Phosphorylase Kinase, domain 1"/>
    <property type="match status" value="1"/>
</dbReference>
<evidence type="ECO:0000256" key="3">
    <source>
        <dbReference type="ARBA" id="ARBA00022777"/>
    </source>
</evidence>
<evidence type="ECO:0000313" key="8">
    <source>
        <dbReference type="EMBL" id="OHS96729.1"/>
    </source>
</evidence>
<dbReference type="Gene3D" id="1.10.510.10">
    <property type="entry name" value="Transferase(Phosphotransferase) domain 1"/>
    <property type="match status" value="1"/>
</dbReference>
<keyword evidence="3 8" id="KW-0418">Kinase</keyword>
<dbReference type="Pfam" id="PF00069">
    <property type="entry name" value="Pkinase"/>
    <property type="match status" value="1"/>
</dbReference>
<dbReference type="InterPro" id="IPR011009">
    <property type="entry name" value="Kinase-like_dom_sf"/>
</dbReference>